<feature type="region of interest" description="Disordered" evidence="2">
    <location>
        <begin position="783"/>
        <end position="988"/>
    </location>
</feature>
<evidence type="ECO:0000313" key="5">
    <source>
        <dbReference type="Proteomes" id="UP000789595"/>
    </source>
</evidence>
<dbReference type="SMART" id="SM00456">
    <property type="entry name" value="WW"/>
    <property type="match status" value="2"/>
</dbReference>
<dbReference type="Gene3D" id="2.20.70.10">
    <property type="match status" value="2"/>
</dbReference>
<feature type="compositionally biased region" description="Low complexity" evidence="2">
    <location>
        <begin position="36"/>
        <end position="49"/>
    </location>
</feature>
<dbReference type="EMBL" id="CAKKNE010000004">
    <property type="protein sequence ID" value="CAH0374133.1"/>
    <property type="molecule type" value="Genomic_DNA"/>
</dbReference>
<dbReference type="Pfam" id="PF00397">
    <property type="entry name" value="WW"/>
    <property type="match status" value="1"/>
</dbReference>
<protein>
    <recommendedName>
        <fullName evidence="3">WW domain-containing protein</fullName>
    </recommendedName>
</protein>
<feature type="region of interest" description="Disordered" evidence="2">
    <location>
        <begin position="423"/>
        <end position="444"/>
    </location>
</feature>
<dbReference type="AlphaFoldDB" id="A0A8J2SPA9"/>
<dbReference type="Proteomes" id="UP000789595">
    <property type="component" value="Unassembled WGS sequence"/>
</dbReference>
<feature type="region of interest" description="Disordered" evidence="2">
    <location>
        <begin position="318"/>
        <end position="359"/>
    </location>
</feature>
<evidence type="ECO:0000313" key="4">
    <source>
        <dbReference type="EMBL" id="CAH0374133.1"/>
    </source>
</evidence>
<feature type="compositionally biased region" description="Low complexity" evidence="2">
    <location>
        <begin position="917"/>
        <end position="933"/>
    </location>
</feature>
<evidence type="ECO:0000259" key="3">
    <source>
        <dbReference type="PROSITE" id="PS50020"/>
    </source>
</evidence>
<dbReference type="InterPro" id="IPR001202">
    <property type="entry name" value="WW_dom"/>
</dbReference>
<feature type="compositionally biased region" description="Basic and acidic residues" evidence="2">
    <location>
        <begin position="1010"/>
        <end position="1025"/>
    </location>
</feature>
<keyword evidence="5" id="KW-1185">Reference proteome</keyword>
<feature type="domain" description="WW" evidence="3">
    <location>
        <begin position="353"/>
        <end position="386"/>
    </location>
</feature>
<dbReference type="CDD" id="cd00201">
    <property type="entry name" value="WW"/>
    <property type="match status" value="2"/>
</dbReference>
<gene>
    <name evidence="4" type="ORF">PECAL_4P14010</name>
</gene>
<feature type="region of interest" description="Disordered" evidence="2">
    <location>
        <begin position="1010"/>
        <end position="1034"/>
    </location>
</feature>
<feature type="region of interest" description="Disordered" evidence="2">
    <location>
        <begin position="571"/>
        <end position="638"/>
    </location>
</feature>
<proteinExistence type="predicted"/>
<dbReference type="InterPro" id="IPR036020">
    <property type="entry name" value="WW_dom_sf"/>
</dbReference>
<dbReference type="PROSITE" id="PS01159">
    <property type="entry name" value="WW_DOMAIN_1"/>
    <property type="match status" value="2"/>
</dbReference>
<feature type="compositionally biased region" description="Pro residues" evidence="2">
    <location>
        <begin position="956"/>
        <end position="965"/>
    </location>
</feature>
<feature type="coiled-coil region" evidence="1">
    <location>
        <begin position="644"/>
        <end position="725"/>
    </location>
</feature>
<feature type="compositionally biased region" description="Pro residues" evidence="2">
    <location>
        <begin position="592"/>
        <end position="604"/>
    </location>
</feature>
<dbReference type="PROSITE" id="PS50020">
    <property type="entry name" value="WW_DOMAIN_2"/>
    <property type="match status" value="2"/>
</dbReference>
<feature type="region of interest" description="Disordered" evidence="2">
    <location>
        <begin position="1"/>
        <end position="200"/>
    </location>
</feature>
<evidence type="ECO:0000256" key="1">
    <source>
        <dbReference type="SAM" id="Coils"/>
    </source>
</evidence>
<feature type="compositionally biased region" description="Pro residues" evidence="2">
    <location>
        <begin position="425"/>
        <end position="439"/>
    </location>
</feature>
<accession>A0A8J2SPA9</accession>
<name>A0A8J2SPA9_9STRA</name>
<evidence type="ECO:0000256" key="2">
    <source>
        <dbReference type="SAM" id="MobiDB-lite"/>
    </source>
</evidence>
<feature type="compositionally biased region" description="Low complexity" evidence="2">
    <location>
        <begin position="794"/>
        <end position="803"/>
    </location>
</feature>
<comment type="caution">
    <text evidence="4">The sequence shown here is derived from an EMBL/GenBank/DDBJ whole genome shotgun (WGS) entry which is preliminary data.</text>
</comment>
<feature type="compositionally biased region" description="Basic and acidic residues" evidence="2">
    <location>
        <begin position="328"/>
        <end position="344"/>
    </location>
</feature>
<dbReference type="SUPFAM" id="SSF51045">
    <property type="entry name" value="WW domain"/>
    <property type="match status" value="2"/>
</dbReference>
<keyword evidence="1" id="KW-0175">Coiled coil</keyword>
<organism evidence="4 5">
    <name type="scientific">Pelagomonas calceolata</name>
    <dbReference type="NCBI Taxonomy" id="35677"/>
    <lineage>
        <taxon>Eukaryota</taxon>
        <taxon>Sar</taxon>
        <taxon>Stramenopiles</taxon>
        <taxon>Ochrophyta</taxon>
        <taxon>Pelagophyceae</taxon>
        <taxon>Pelagomonadales</taxon>
        <taxon>Pelagomonadaceae</taxon>
        <taxon>Pelagomonas</taxon>
    </lineage>
</organism>
<sequence length="1034" mass="107761">MNVTSLRRPANKPRRPAWRAPGPAKVPSWSARPPAQVVRRTTRTTVVQVDDAQLFAEEAPRAPPARVAAAPPPPPPAWSPGTPRAASPPPPPFVHQGVVEWSPPRPEDADDDIVWARPRPLPRPAPAPVLQASDRAVREQQPPRSPLEKLESLAADGDSDDESASMPRDSDDASSAASPPARPNVRDDDGPASPTTMEAVGLLVEHAARLEDEVRRRTGVLEDEVIRLRTEGAAQETAALRGELAELRAAILGAVRRDPEPHDEIERLRDEVAELRASARLPPEDLGDALAAVTRAAVDKVAAVRNQVADRHWVPEDAVAPTGVEQASADRHRAQDDDAAERTGVEQASPVGDAAEDPWAPLTTADGHVYWYHTETHETTWERPVPPTAPAGAAEELAATARALAARDARIAELEARLEAAAAPVPEPTRQPAAAPAPPAGAWAPLTAPTGDVYWYHTETHETTWERPVPVAAPTPAPQPVAAPEAVPTAPAPVFAPAHTAAPEPASTAGGLAAQLELCSALQGLGTLLDGPDAAAAPPRPDDAKLEGLVGDLIGALKTDAGKRDFERLAAQQAARDADAPAEPDDFVWTPARPPTPPAAPAAPTPSAQHEFQSRRASLKRVVRDEAPAPDAPARAAVEETRAEAEAEKALRAENARLREEMERAAAAREAENARLRAEMEELRRAAERPAPRDDATTAAAAPILAELEARAARLRELEEAAVASAAARAAADAAAAARCDRAFTAMDAAAQAASEAAAAAALPVLPPAAPAAPTVAALPVAPAAAPTPPAAPAAPTVPAEPASARHEFQSRRASLKRVAPTREPPSPSPEPASEGGLRPSASSSSLEDQIAAGRRNLRKSPPPSPSPAHNTRKSVESYLAARWRAAATEPDPPLADEAACPLDGGDLGPRLEAFESESIASSTDSSTAASSSVERPRSLLSKARAVNGGTRPAEPEPAPAPAPQAPEESSDAGSAEPAEDPAVLAAAQTRLAASEAELAGLLEALAQTRRDVAETRRVVDDESKASVASSIGE</sequence>
<feature type="domain" description="WW" evidence="3">
    <location>
        <begin position="437"/>
        <end position="470"/>
    </location>
</feature>
<reference evidence="4" key="1">
    <citation type="submission" date="2021-11" db="EMBL/GenBank/DDBJ databases">
        <authorList>
            <consortium name="Genoscope - CEA"/>
            <person name="William W."/>
        </authorList>
    </citation>
    <scope>NUCLEOTIDE SEQUENCE</scope>
</reference>